<evidence type="ECO:0000313" key="1">
    <source>
        <dbReference type="EMBL" id="GAA0610952.1"/>
    </source>
</evidence>
<dbReference type="EMBL" id="BAAADE010000007">
    <property type="protein sequence ID" value="GAA0610952.1"/>
    <property type="molecule type" value="Genomic_DNA"/>
</dbReference>
<name>A0ABP3RII0_9HYPH</name>
<sequence>MIMHLWSRTAVADKEGLTSKIGPYDTGLPSKPVVRWQRYDQRFSPNRLGLLIRQIERADQRCLLLAGPRSGISRFLKSKPQLIANEVIGFDNLSMP</sequence>
<proteinExistence type="predicted"/>
<dbReference type="Proteomes" id="UP001424441">
    <property type="component" value="Unassembled WGS sequence"/>
</dbReference>
<evidence type="ECO:0000313" key="2">
    <source>
        <dbReference type="Proteomes" id="UP001424441"/>
    </source>
</evidence>
<comment type="caution">
    <text evidence="1">The sequence shown here is derived from an EMBL/GenBank/DDBJ whole genome shotgun (WGS) entry which is preliminary data.</text>
</comment>
<accession>A0ABP3RII0</accession>
<reference evidence="2" key="1">
    <citation type="journal article" date="2019" name="Int. J. Syst. Evol. Microbiol.">
        <title>The Global Catalogue of Microorganisms (GCM) 10K type strain sequencing project: providing services to taxonomists for standard genome sequencing and annotation.</title>
        <authorList>
            <consortium name="The Broad Institute Genomics Platform"/>
            <consortium name="The Broad Institute Genome Sequencing Center for Infectious Disease"/>
            <person name="Wu L."/>
            <person name="Ma J."/>
        </authorList>
    </citation>
    <scope>NUCLEOTIDE SEQUENCE [LARGE SCALE GENOMIC DNA]</scope>
    <source>
        <strain evidence="2">JCM 15115</strain>
    </source>
</reference>
<gene>
    <name evidence="1" type="ORF">GCM10008943_28170</name>
</gene>
<organism evidence="1 2">
    <name type="scientific">Paenochrobactrum glaciei</name>
    <dbReference type="NCBI Taxonomy" id="486407"/>
    <lineage>
        <taxon>Bacteria</taxon>
        <taxon>Pseudomonadati</taxon>
        <taxon>Pseudomonadota</taxon>
        <taxon>Alphaproteobacteria</taxon>
        <taxon>Hyphomicrobiales</taxon>
        <taxon>Brucellaceae</taxon>
        <taxon>Paenochrobactrum</taxon>
    </lineage>
</organism>
<protein>
    <submittedName>
        <fullName evidence="1">Uncharacterized protein</fullName>
    </submittedName>
</protein>
<dbReference type="RefSeq" id="WP_343806720.1">
    <property type="nucleotide sequence ID" value="NZ_BAAADE010000007.1"/>
</dbReference>
<keyword evidence="2" id="KW-1185">Reference proteome</keyword>